<reference evidence="2 3" key="1">
    <citation type="submission" date="2016-10" db="EMBL/GenBank/DDBJ databases">
        <authorList>
            <person name="de Groot N.N."/>
        </authorList>
    </citation>
    <scope>NUCLEOTIDE SEQUENCE [LARGE SCALE GENOMIC DNA]</scope>
    <source>
        <strain evidence="2 3">CGMCC 4.2026</strain>
    </source>
</reference>
<evidence type="ECO:0000313" key="3">
    <source>
        <dbReference type="Proteomes" id="UP000181951"/>
    </source>
</evidence>
<dbReference type="OrthoDB" id="4288553at2"/>
<evidence type="ECO:0000313" key="2">
    <source>
        <dbReference type="EMBL" id="SEN18041.1"/>
    </source>
</evidence>
<dbReference type="PANTHER" id="PTHR33495">
    <property type="entry name" value="ANTI-SIGMA FACTOR ANTAGONIST TM_1081-RELATED-RELATED"/>
    <property type="match status" value="1"/>
</dbReference>
<dbReference type="InterPro" id="IPR058548">
    <property type="entry name" value="MlaB-like_STAS"/>
</dbReference>
<dbReference type="PROSITE" id="PS50801">
    <property type="entry name" value="STAS"/>
    <property type="match status" value="1"/>
</dbReference>
<accession>A0A1H8EEN5</accession>
<keyword evidence="3" id="KW-1185">Reference proteome</keyword>
<dbReference type="STRING" id="310780.SAMN05216267_1002169"/>
<gene>
    <name evidence="2" type="ORF">SAMN05216267_1002169</name>
</gene>
<evidence type="ECO:0000259" key="1">
    <source>
        <dbReference type="PROSITE" id="PS50801"/>
    </source>
</evidence>
<dbReference type="AlphaFoldDB" id="A0A1H8EEN5"/>
<sequence length="107" mass="11696">MQVSRHDEVLVIALRGELDFDDAEDMEAVWDTAREAALPVTAVDLSQLAFADSMLLNALLAMHRHHEAMGRSLVLLGPLQPTVSRLLDVTGTSEYFRIASTGPSPHS</sequence>
<dbReference type="Gene3D" id="3.30.750.24">
    <property type="entry name" value="STAS domain"/>
    <property type="match status" value="1"/>
</dbReference>
<dbReference type="GO" id="GO:0043856">
    <property type="term" value="F:anti-sigma factor antagonist activity"/>
    <property type="evidence" value="ECO:0007669"/>
    <property type="project" value="TreeGrafter"/>
</dbReference>
<dbReference type="Proteomes" id="UP000181951">
    <property type="component" value="Unassembled WGS sequence"/>
</dbReference>
<dbReference type="CDD" id="cd07043">
    <property type="entry name" value="STAS_anti-anti-sigma_factors"/>
    <property type="match status" value="1"/>
</dbReference>
<proteinExistence type="predicted"/>
<name>A0A1H8EEN5_9ACTN</name>
<dbReference type="InterPro" id="IPR002645">
    <property type="entry name" value="STAS_dom"/>
</dbReference>
<protein>
    <submittedName>
        <fullName evidence="2">Anti-anti-sigma factor</fullName>
    </submittedName>
</protein>
<dbReference type="Pfam" id="PF13466">
    <property type="entry name" value="STAS_2"/>
    <property type="match status" value="1"/>
</dbReference>
<organism evidence="2 3">
    <name type="scientific">Actinacidiphila rubida</name>
    <dbReference type="NCBI Taxonomy" id="310780"/>
    <lineage>
        <taxon>Bacteria</taxon>
        <taxon>Bacillati</taxon>
        <taxon>Actinomycetota</taxon>
        <taxon>Actinomycetes</taxon>
        <taxon>Kitasatosporales</taxon>
        <taxon>Streptomycetaceae</taxon>
        <taxon>Actinacidiphila</taxon>
    </lineage>
</organism>
<dbReference type="SUPFAM" id="SSF52091">
    <property type="entry name" value="SpoIIaa-like"/>
    <property type="match status" value="1"/>
</dbReference>
<dbReference type="InterPro" id="IPR036513">
    <property type="entry name" value="STAS_dom_sf"/>
</dbReference>
<feature type="domain" description="STAS" evidence="1">
    <location>
        <begin position="1"/>
        <end position="107"/>
    </location>
</feature>
<dbReference type="EMBL" id="FODD01000002">
    <property type="protein sequence ID" value="SEN18041.1"/>
    <property type="molecule type" value="Genomic_DNA"/>
</dbReference>